<dbReference type="PROSITE" id="PS51230">
    <property type="entry name" value="EB1_C"/>
    <property type="match status" value="1"/>
</dbReference>
<dbReference type="GeneID" id="63801486"/>
<protein>
    <submittedName>
        <fullName evidence="13">EB1 protein</fullName>
    </submittedName>
</protein>
<comment type="caution">
    <text evidence="13">The sequence shown here is derived from an EMBL/GenBank/DDBJ whole genome shotgun (WGS) entry which is preliminary data.</text>
</comment>
<evidence type="ECO:0000256" key="9">
    <source>
        <dbReference type="PROSITE-ProRule" id="PRU00576"/>
    </source>
</evidence>
<evidence type="ECO:0000256" key="1">
    <source>
        <dbReference type="ARBA" id="ARBA00004245"/>
    </source>
</evidence>
<keyword evidence="5 9" id="KW-0493">Microtubule</keyword>
<dbReference type="GO" id="GO:0035371">
    <property type="term" value="C:microtubule plus-end"/>
    <property type="evidence" value="ECO:0007669"/>
    <property type="project" value="UniProtKB-ARBA"/>
</dbReference>
<reference evidence="13 14" key="1">
    <citation type="submission" date="2016-07" db="EMBL/GenBank/DDBJ databases">
        <title>Pervasive Adenine N6-methylation of Active Genes in Fungi.</title>
        <authorList>
            <consortium name="DOE Joint Genome Institute"/>
            <person name="Mondo S.J."/>
            <person name="Dannebaum R.O."/>
            <person name="Kuo R.C."/>
            <person name="Labutti K."/>
            <person name="Haridas S."/>
            <person name="Kuo A."/>
            <person name="Salamov A."/>
            <person name="Ahrendt S.R."/>
            <person name="Lipzen A."/>
            <person name="Sullivan W."/>
            <person name="Andreopoulos W.B."/>
            <person name="Clum A."/>
            <person name="Lindquist E."/>
            <person name="Daum C."/>
            <person name="Ramamoorthy G.K."/>
            <person name="Gryganskyi A."/>
            <person name="Culley D."/>
            <person name="Magnuson J.K."/>
            <person name="James T.Y."/>
            <person name="O'Malley M.A."/>
            <person name="Stajich J.E."/>
            <person name="Spatafora J.W."/>
            <person name="Visel A."/>
            <person name="Grigoriev I.V."/>
        </authorList>
    </citation>
    <scope>NUCLEOTIDE SEQUENCE [LARGE SCALE GENOMIC DNA]</scope>
    <source>
        <strain evidence="13 14">ATCC 12442</strain>
    </source>
</reference>
<dbReference type="InterPro" id="IPR027328">
    <property type="entry name" value="MAPRE"/>
</dbReference>
<dbReference type="InterPro" id="IPR004953">
    <property type="entry name" value="EB1_C"/>
</dbReference>
<dbReference type="RefSeq" id="XP_040740095.1">
    <property type="nucleotide sequence ID" value="XM_040884838.1"/>
</dbReference>
<organism evidence="13 14">
    <name type="scientific">Linderina pennispora</name>
    <dbReference type="NCBI Taxonomy" id="61395"/>
    <lineage>
        <taxon>Eukaryota</taxon>
        <taxon>Fungi</taxon>
        <taxon>Fungi incertae sedis</taxon>
        <taxon>Zoopagomycota</taxon>
        <taxon>Kickxellomycotina</taxon>
        <taxon>Kickxellomycetes</taxon>
        <taxon>Kickxellales</taxon>
        <taxon>Kickxellaceae</taxon>
        <taxon>Linderina</taxon>
    </lineage>
</organism>
<evidence type="ECO:0000256" key="4">
    <source>
        <dbReference type="ARBA" id="ARBA00022618"/>
    </source>
</evidence>
<keyword evidence="4" id="KW-0132">Cell division</keyword>
<dbReference type="Gene3D" id="1.20.5.1430">
    <property type="match status" value="1"/>
</dbReference>
<feature type="domain" description="EB1 C-terminal" evidence="12">
    <location>
        <begin position="148"/>
        <end position="222"/>
    </location>
</feature>
<feature type="region of interest" description="Disordered" evidence="10">
    <location>
        <begin position="219"/>
        <end position="255"/>
    </location>
</feature>
<comment type="similarity">
    <text evidence="2">Belongs to the MAPRE family.</text>
</comment>
<dbReference type="GO" id="GO:0030473">
    <property type="term" value="P:nuclear migration along microtubule"/>
    <property type="evidence" value="ECO:0007669"/>
    <property type="project" value="UniProtKB-ARBA"/>
</dbReference>
<dbReference type="FunFam" id="1.10.418.10:FF:000028">
    <property type="entry name" value="RP/EB family microtubule-associated protein"/>
    <property type="match status" value="1"/>
</dbReference>
<evidence type="ECO:0000256" key="8">
    <source>
        <dbReference type="ARBA" id="ARBA00023306"/>
    </source>
</evidence>
<dbReference type="InterPro" id="IPR036872">
    <property type="entry name" value="CH_dom_sf"/>
</dbReference>
<sequence length="255" mass="29206">MSESRQSLIAWVNELLQTNYTKVEQLGSGAAYCQIIDSIYLDVPLARVKFAANQQYEYIENYKILQNMIRKHKIDKPIDPTKLMKCRFQDNFEFLQWLKRFWDSYFSGQPYDPVARRNGRSADIPGNAAASRPRSSASSAHSSRTGPGAAANSHQVQELNRQLSEAKVLIETAEKERDFYFSKLREIEVYLQQLEFEPRSDIGEMASHIQGILYSTDDNYAGEEEQLQGDLNDETYEPQSSVPAADAHLDEEETF</sequence>
<dbReference type="GO" id="GO:0051010">
    <property type="term" value="F:microtubule plus-end binding"/>
    <property type="evidence" value="ECO:0007669"/>
    <property type="project" value="UniProtKB-ARBA"/>
</dbReference>
<keyword evidence="3" id="KW-0963">Cytoplasm</keyword>
<dbReference type="Pfam" id="PF03271">
    <property type="entry name" value="EB1"/>
    <property type="match status" value="1"/>
</dbReference>
<dbReference type="Pfam" id="PF00307">
    <property type="entry name" value="CH"/>
    <property type="match status" value="1"/>
</dbReference>
<dbReference type="Proteomes" id="UP000193922">
    <property type="component" value="Unassembled WGS sequence"/>
</dbReference>
<accession>A0A1Y1VYX3</accession>
<proteinExistence type="inferred from homology"/>
<dbReference type="EMBL" id="MCFD01000018">
    <property type="protein sequence ID" value="ORX66044.1"/>
    <property type="molecule type" value="Genomic_DNA"/>
</dbReference>
<gene>
    <name evidence="13" type="ORF">DL89DRAFT_226995</name>
</gene>
<evidence type="ECO:0000256" key="10">
    <source>
        <dbReference type="SAM" id="MobiDB-lite"/>
    </source>
</evidence>
<dbReference type="GO" id="GO:0072686">
    <property type="term" value="C:mitotic spindle"/>
    <property type="evidence" value="ECO:0007669"/>
    <property type="project" value="UniProtKB-ARBA"/>
</dbReference>
<evidence type="ECO:0000313" key="14">
    <source>
        <dbReference type="Proteomes" id="UP000193922"/>
    </source>
</evidence>
<keyword evidence="8" id="KW-0131">Cell cycle</keyword>
<dbReference type="Gene3D" id="1.10.418.10">
    <property type="entry name" value="Calponin-like domain"/>
    <property type="match status" value="1"/>
</dbReference>
<evidence type="ECO:0000256" key="3">
    <source>
        <dbReference type="ARBA" id="ARBA00022490"/>
    </source>
</evidence>
<evidence type="ECO:0000259" key="12">
    <source>
        <dbReference type="PROSITE" id="PS51230"/>
    </source>
</evidence>
<dbReference type="PROSITE" id="PS50021">
    <property type="entry name" value="CH"/>
    <property type="match status" value="1"/>
</dbReference>
<feature type="region of interest" description="Disordered" evidence="10">
    <location>
        <begin position="116"/>
        <end position="157"/>
    </location>
</feature>
<dbReference type="STRING" id="61395.A0A1Y1VYX3"/>
<evidence type="ECO:0000259" key="11">
    <source>
        <dbReference type="PROSITE" id="PS50021"/>
    </source>
</evidence>
<dbReference type="GO" id="GO:0051301">
    <property type="term" value="P:cell division"/>
    <property type="evidence" value="ECO:0007669"/>
    <property type="project" value="UniProtKB-KW"/>
</dbReference>
<dbReference type="SUPFAM" id="SSF47576">
    <property type="entry name" value="Calponin-homology domain, CH-domain"/>
    <property type="match status" value="1"/>
</dbReference>
<feature type="compositionally biased region" description="Low complexity" evidence="10">
    <location>
        <begin position="128"/>
        <end position="144"/>
    </location>
</feature>
<feature type="domain" description="Calponin-homology (CH)" evidence="11">
    <location>
        <begin position="2"/>
        <end position="103"/>
    </location>
</feature>
<keyword evidence="14" id="KW-1185">Reference proteome</keyword>
<dbReference type="GO" id="GO:0035372">
    <property type="term" value="P:protein localization to microtubule"/>
    <property type="evidence" value="ECO:0007669"/>
    <property type="project" value="UniProtKB-ARBA"/>
</dbReference>
<evidence type="ECO:0000256" key="2">
    <source>
        <dbReference type="ARBA" id="ARBA00010729"/>
    </source>
</evidence>
<dbReference type="PANTHER" id="PTHR10623">
    <property type="entry name" value="MICROTUBULE-ASSOCIATED PROTEIN RP/EB FAMILY MEMBER"/>
    <property type="match status" value="1"/>
</dbReference>
<dbReference type="SUPFAM" id="SSF140612">
    <property type="entry name" value="EB1 dimerisation domain-like"/>
    <property type="match status" value="1"/>
</dbReference>
<feature type="compositionally biased region" description="Acidic residues" evidence="10">
    <location>
        <begin position="220"/>
        <end position="236"/>
    </location>
</feature>
<comment type="subcellular location">
    <subcellularLocation>
        <location evidence="1">Cytoplasm</location>
        <location evidence="1">Cytoskeleton</location>
    </subcellularLocation>
</comment>
<name>A0A1Y1VYX3_9FUNG</name>
<keyword evidence="7" id="KW-0206">Cytoskeleton</keyword>
<evidence type="ECO:0000256" key="7">
    <source>
        <dbReference type="ARBA" id="ARBA00023212"/>
    </source>
</evidence>
<dbReference type="InterPro" id="IPR001715">
    <property type="entry name" value="CH_dom"/>
</dbReference>
<dbReference type="AlphaFoldDB" id="A0A1Y1VYX3"/>
<evidence type="ECO:0000256" key="6">
    <source>
        <dbReference type="ARBA" id="ARBA00022776"/>
    </source>
</evidence>
<keyword evidence="6" id="KW-0498">Mitosis</keyword>
<dbReference type="InterPro" id="IPR036133">
    <property type="entry name" value="EB1_C_sf"/>
</dbReference>
<dbReference type="OrthoDB" id="2119228at2759"/>
<evidence type="ECO:0000256" key="5">
    <source>
        <dbReference type="ARBA" id="ARBA00022701"/>
    </source>
</evidence>
<evidence type="ECO:0000313" key="13">
    <source>
        <dbReference type="EMBL" id="ORX66044.1"/>
    </source>
</evidence>